<dbReference type="AlphaFoldDB" id="A0A4R1LUI9"/>
<dbReference type="PROSITE" id="PS51257">
    <property type="entry name" value="PROKAR_LIPOPROTEIN"/>
    <property type="match status" value="1"/>
</dbReference>
<keyword evidence="1" id="KW-0732">Signal</keyword>
<keyword evidence="3" id="KW-1185">Reference proteome</keyword>
<sequence>MKKYLLFILIINVVLLGSCSSKKAFTESNNPAVINTEETQWKPHGPLFFIAPEGKYKGAIPCKDCPGIEVSLDFKDDNSVVKTMRYIQSTNKNAKDVGTWVVTSNNIIQVSYSQKTAPQEYYKAQSGGHLIMLNDKKELNINPSQAQFFIFNPDK</sequence>
<feature type="signal peptide" evidence="1">
    <location>
        <begin position="1"/>
        <end position="24"/>
    </location>
</feature>
<dbReference type="RefSeq" id="WP_132223500.1">
    <property type="nucleotide sequence ID" value="NZ_SMGO01000002.1"/>
</dbReference>
<protein>
    <submittedName>
        <fullName evidence="2">NlpE-like protein</fullName>
    </submittedName>
</protein>
<feature type="chain" id="PRO_5020345375" evidence="1">
    <location>
        <begin position="25"/>
        <end position="155"/>
    </location>
</feature>
<dbReference type="Proteomes" id="UP000294616">
    <property type="component" value="Unassembled WGS sequence"/>
</dbReference>
<name>A0A4R1LUI9_9SPHI</name>
<evidence type="ECO:0000313" key="2">
    <source>
        <dbReference type="EMBL" id="TCK83028.1"/>
    </source>
</evidence>
<dbReference type="Gene3D" id="2.40.128.640">
    <property type="match status" value="1"/>
</dbReference>
<dbReference type="InterPro" id="IPR007298">
    <property type="entry name" value="Cu-R_lipoprotein_NlpE"/>
</dbReference>
<reference evidence="2 3" key="1">
    <citation type="submission" date="2019-03" db="EMBL/GenBank/DDBJ databases">
        <title>Genomic Encyclopedia of Archaeal and Bacterial Type Strains, Phase II (KMG-II): from individual species to whole genera.</title>
        <authorList>
            <person name="Goeker M."/>
        </authorList>
    </citation>
    <scope>NUCLEOTIDE SEQUENCE [LARGE SCALE GENOMIC DNA]</scope>
    <source>
        <strain evidence="2 3">DSM 22554</strain>
    </source>
</reference>
<organism evidence="2 3">
    <name type="scientific">Albibacterium bauzanense</name>
    <dbReference type="NCBI Taxonomy" id="653929"/>
    <lineage>
        <taxon>Bacteria</taxon>
        <taxon>Pseudomonadati</taxon>
        <taxon>Bacteroidota</taxon>
        <taxon>Sphingobacteriia</taxon>
        <taxon>Sphingobacteriales</taxon>
        <taxon>Sphingobacteriaceae</taxon>
        <taxon>Albibacterium</taxon>
    </lineage>
</organism>
<proteinExistence type="predicted"/>
<gene>
    <name evidence="2" type="ORF">C8N28_1615</name>
</gene>
<evidence type="ECO:0000256" key="1">
    <source>
        <dbReference type="SAM" id="SignalP"/>
    </source>
</evidence>
<accession>A0A4R1LUI9</accession>
<dbReference type="Pfam" id="PF04170">
    <property type="entry name" value="NlpE"/>
    <property type="match status" value="1"/>
</dbReference>
<evidence type="ECO:0000313" key="3">
    <source>
        <dbReference type="Proteomes" id="UP000294616"/>
    </source>
</evidence>
<dbReference type="OrthoDB" id="5348860at2"/>
<comment type="caution">
    <text evidence="2">The sequence shown here is derived from an EMBL/GenBank/DDBJ whole genome shotgun (WGS) entry which is preliminary data.</text>
</comment>
<dbReference type="EMBL" id="SMGO01000002">
    <property type="protein sequence ID" value="TCK83028.1"/>
    <property type="molecule type" value="Genomic_DNA"/>
</dbReference>